<proteinExistence type="predicted"/>
<organism evidence="1 2">
    <name type="scientific">Neiella holothuriorum</name>
    <dbReference type="NCBI Taxonomy" id="2870530"/>
    <lineage>
        <taxon>Bacteria</taxon>
        <taxon>Pseudomonadati</taxon>
        <taxon>Pseudomonadota</taxon>
        <taxon>Gammaproteobacteria</taxon>
        <taxon>Alteromonadales</taxon>
        <taxon>Echinimonadaceae</taxon>
        <taxon>Neiella</taxon>
    </lineage>
</organism>
<dbReference type="InterPro" id="IPR010281">
    <property type="entry name" value="DUF885"/>
</dbReference>
<sequence>MTFRSLQGWQTASVVILSLLLLACGKPDSPERFSEVIEPVVEQSAEQILGDVIAGSWQFQLNSFPMSAAYMGRPDQMALNDMSELSIAGKHLAFKDFLQQAKAIAREQLPAVRKIDLDILIYQLQDRVDYYDFNQHLIPITAESGFHNNVVSYLQHRQLKTVEQAEAYLAALAQIPDYFSQQQLWLEKGLAQGITQPKLVLKGFEHSISAYDVEQGSEHVLYQPLTKLPEFISSAQQAELQQKGLRLIEQQVIPAFAGLYEFFVDRYIPNARDSIAVSDTPDGADFYANRVRHYTTRDLTVEQVHQLGLEEVDRIRQEMQQIINELAFDGDFAAFLQFLRTDSQFYATSPKELLKQASWIAKKADAQLPKFFHLLPRTPYGVEPVPDSIAPKYTTGRYVSPRNDKEPGLYWVNTHALDKRPLYVLEALTLHEAVPGHHLQISLNQEMTELLPFRTHSYISAFGEGWGLYSEWLGLEMGFYQTPYDNFGRLSYEMWRALRLVVDTGMHAKGWTRQQAIDYMAENSALSLHNITTEVDRYISWPGQALSYKVGEITIKQLRQQTEQALGADFDVREFHHQILRHGSVPLSVLEDQIGRYIDSALASKTSKAQAND</sequence>
<keyword evidence="2" id="KW-1185">Reference proteome</keyword>
<dbReference type="Pfam" id="PF05960">
    <property type="entry name" value="DUF885"/>
    <property type="match status" value="1"/>
</dbReference>
<evidence type="ECO:0000313" key="1">
    <source>
        <dbReference type="EMBL" id="MBW8190960.1"/>
    </source>
</evidence>
<dbReference type="PROSITE" id="PS51257">
    <property type="entry name" value="PROKAR_LIPOPROTEIN"/>
    <property type="match status" value="1"/>
</dbReference>
<accession>A0ABS7EF59</accession>
<dbReference type="EMBL" id="JAHZSS010000007">
    <property type="protein sequence ID" value="MBW8190960.1"/>
    <property type="molecule type" value="Genomic_DNA"/>
</dbReference>
<dbReference type="Proteomes" id="UP001166251">
    <property type="component" value="Unassembled WGS sequence"/>
</dbReference>
<evidence type="ECO:0000313" key="2">
    <source>
        <dbReference type="Proteomes" id="UP001166251"/>
    </source>
</evidence>
<reference evidence="1" key="1">
    <citation type="submission" date="2021-07" db="EMBL/GenBank/DDBJ databases">
        <title>Neiella marina sp. nov., isolated from the intestinal content of sea cucumber Apostichopus japonicus.</title>
        <authorList>
            <person name="Bai X."/>
        </authorList>
    </citation>
    <scope>NUCLEOTIDE SEQUENCE</scope>
    <source>
        <strain evidence="1">126</strain>
    </source>
</reference>
<dbReference type="RefSeq" id="WP_220103643.1">
    <property type="nucleotide sequence ID" value="NZ_JAHZSS010000007.1"/>
</dbReference>
<protein>
    <submittedName>
        <fullName evidence="1">DUF885 domain-containing protein</fullName>
    </submittedName>
</protein>
<comment type="caution">
    <text evidence="1">The sequence shown here is derived from an EMBL/GenBank/DDBJ whole genome shotgun (WGS) entry which is preliminary data.</text>
</comment>
<dbReference type="PANTHER" id="PTHR33361:SF2">
    <property type="entry name" value="DUF885 DOMAIN-CONTAINING PROTEIN"/>
    <property type="match status" value="1"/>
</dbReference>
<name>A0ABS7EF59_9GAMM</name>
<gene>
    <name evidence="1" type="ORF">K0504_07920</name>
</gene>
<dbReference type="PANTHER" id="PTHR33361">
    <property type="entry name" value="GLR0591 PROTEIN"/>
    <property type="match status" value="1"/>
</dbReference>